<proteinExistence type="predicted"/>
<evidence type="ECO:0000256" key="1">
    <source>
        <dbReference type="SAM" id="MobiDB-lite"/>
    </source>
</evidence>
<sequence>MVSTKEPAKRNLERKQEERGPARVRVEEWLTMKPFVRFIPKRNCRSETGAAMKLEHSIVNSLRKQRSKGLFKMVTFMDKTTSGRCNRHIQPRENDVDREETKLPIRNPITSLCKSDRRSSEPSLVVQGEIEDKRNEWLEDILVRCKDKLTTFPLFDASYVSLFLYDRCSNLIWAVCEYWCPEMNTLHPSKGEVSLAIFDIYSFLGLPFSRHLYDEVVPTQRELTSKLLLSCTYLFIAYHKLMQGRKGKPTIEQ</sequence>
<accession>A0A9Q1JHB6</accession>
<reference evidence="2" key="1">
    <citation type="submission" date="2022-04" db="EMBL/GenBank/DDBJ databases">
        <title>Carnegiea gigantea Genome sequencing and assembly v2.</title>
        <authorList>
            <person name="Copetti D."/>
            <person name="Sanderson M.J."/>
            <person name="Burquez A."/>
            <person name="Wojciechowski M.F."/>
        </authorList>
    </citation>
    <scope>NUCLEOTIDE SEQUENCE</scope>
    <source>
        <strain evidence="2">SGP5-SGP5p</strain>
        <tissue evidence="2">Aerial part</tissue>
    </source>
</reference>
<dbReference type="OrthoDB" id="1642709at2759"/>
<dbReference type="EMBL" id="JAKOGI010001511">
    <property type="protein sequence ID" value="KAJ8425237.1"/>
    <property type="molecule type" value="Genomic_DNA"/>
</dbReference>
<protein>
    <submittedName>
        <fullName evidence="2">Uncharacterized protein</fullName>
    </submittedName>
</protein>
<feature type="region of interest" description="Disordered" evidence="1">
    <location>
        <begin position="1"/>
        <end position="21"/>
    </location>
</feature>
<comment type="caution">
    <text evidence="2">The sequence shown here is derived from an EMBL/GenBank/DDBJ whole genome shotgun (WGS) entry which is preliminary data.</text>
</comment>
<gene>
    <name evidence="2" type="ORF">Cgig2_014336</name>
</gene>
<dbReference type="Proteomes" id="UP001153076">
    <property type="component" value="Unassembled WGS sequence"/>
</dbReference>
<keyword evidence="3" id="KW-1185">Reference proteome</keyword>
<organism evidence="2 3">
    <name type="scientific">Carnegiea gigantea</name>
    <dbReference type="NCBI Taxonomy" id="171969"/>
    <lineage>
        <taxon>Eukaryota</taxon>
        <taxon>Viridiplantae</taxon>
        <taxon>Streptophyta</taxon>
        <taxon>Embryophyta</taxon>
        <taxon>Tracheophyta</taxon>
        <taxon>Spermatophyta</taxon>
        <taxon>Magnoliopsida</taxon>
        <taxon>eudicotyledons</taxon>
        <taxon>Gunneridae</taxon>
        <taxon>Pentapetalae</taxon>
        <taxon>Caryophyllales</taxon>
        <taxon>Cactineae</taxon>
        <taxon>Cactaceae</taxon>
        <taxon>Cactoideae</taxon>
        <taxon>Echinocereeae</taxon>
        <taxon>Carnegiea</taxon>
    </lineage>
</organism>
<evidence type="ECO:0000313" key="2">
    <source>
        <dbReference type="EMBL" id="KAJ8425237.1"/>
    </source>
</evidence>
<dbReference type="AlphaFoldDB" id="A0A9Q1JHB6"/>
<evidence type="ECO:0000313" key="3">
    <source>
        <dbReference type="Proteomes" id="UP001153076"/>
    </source>
</evidence>
<name>A0A9Q1JHB6_9CARY</name>